<evidence type="ECO:0000256" key="3">
    <source>
        <dbReference type="ARBA" id="ARBA00022692"/>
    </source>
</evidence>
<dbReference type="AlphaFoldDB" id="A0A3D8JTJ0"/>
<feature type="transmembrane region" description="Helical" evidence="6">
    <location>
        <begin position="356"/>
        <end position="377"/>
    </location>
</feature>
<reference evidence="8 9" key="1">
    <citation type="submission" date="2018-08" db="EMBL/GenBank/DDBJ databases">
        <title>Paraburkholderia sp. DHOM06 isolated from forest soil.</title>
        <authorList>
            <person name="Gao Z.-H."/>
            <person name="Qiu L.-H."/>
        </authorList>
    </citation>
    <scope>NUCLEOTIDE SEQUENCE [LARGE SCALE GENOMIC DNA]</scope>
    <source>
        <strain evidence="8 9">DHOM06</strain>
    </source>
</reference>
<feature type="transmembrane region" description="Helical" evidence="6">
    <location>
        <begin position="383"/>
        <end position="405"/>
    </location>
</feature>
<keyword evidence="2" id="KW-0813">Transport</keyword>
<dbReference type="Pfam" id="PF07690">
    <property type="entry name" value="MFS_1"/>
    <property type="match status" value="1"/>
</dbReference>
<dbReference type="SUPFAM" id="SSF103473">
    <property type="entry name" value="MFS general substrate transporter"/>
    <property type="match status" value="1"/>
</dbReference>
<dbReference type="OrthoDB" id="7002695at2"/>
<evidence type="ECO:0000256" key="1">
    <source>
        <dbReference type="ARBA" id="ARBA00004141"/>
    </source>
</evidence>
<feature type="transmembrane region" description="Helical" evidence="6">
    <location>
        <begin position="445"/>
        <end position="465"/>
    </location>
</feature>
<feature type="transmembrane region" description="Helical" evidence="6">
    <location>
        <begin position="107"/>
        <end position="127"/>
    </location>
</feature>
<keyword evidence="9" id="KW-1185">Reference proteome</keyword>
<comment type="subcellular location">
    <subcellularLocation>
        <location evidence="1">Membrane</location>
        <topology evidence="1">Multi-pass membrane protein</topology>
    </subcellularLocation>
</comment>
<organism evidence="8 9">
    <name type="scientific">Trinickia dinghuensis</name>
    <dbReference type="NCBI Taxonomy" id="2291023"/>
    <lineage>
        <taxon>Bacteria</taxon>
        <taxon>Pseudomonadati</taxon>
        <taxon>Pseudomonadota</taxon>
        <taxon>Betaproteobacteria</taxon>
        <taxon>Burkholderiales</taxon>
        <taxon>Burkholderiaceae</taxon>
        <taxon>Trinickia</taxon>
    </lineage>
</organism>
<dbReference type="EMBL" id="QRGA01000017">
    <property type="protein sequence ID" value="RDU95884.1"/>
    <property type="molecule type" value="Genomic_DNA"/>
</dbReference>
<evidence type="ECO:0000256" key="4">
    <source>
        <dbReference type="ARBA" id="ARBA00022989"/>
    </source>
</evidence>
<keyword evidence="3 6" id="KW-0812">Transmembrane</keyword>
<dbReference type="GO" id="GO:0022857">
    <property type="term" value="F:transmembrane transporter activity"/>
    <property type="evidence" value="ECO:0007669"/>
    <property type="project" value="InterPro"/>
</dbReference>
<feature type="transmembrane region" description="Helical" evidence="6">
    <location>
        <begin position="324"/>
        <end position="344"/>
    </location>
</feature>
<dbReference type="Gene3D" id="1.20.1250.20">
    <property type="entry name" value="MFS general substrate transporter like domains"/>
    <property type="match status" value="2"/>
</dbReference>
<evidence type="ECO:0000256" key="5">
    <source>
        <dbReference type="ARBA" id="ARBA00023136"/>
    </source>
</evidence>
<evidence type="ECO:0000313" key="8">
    <source>
        <dbReference type="EMBL" id="RDU95884.1"/>
    </source>
</evidence>
<dbReference type="InterPro" id="IPR036259">
    <property type="entry name" value="MFS_trans_sf"/>
</dbReference>
<dbReference type="InterPro" id="IPR044770">
    <property type="entry name" value="MFS_spinster-like"/>
</dbReference>
<evidence type="ECO:0000256" key="6">
    <source>
        <dbReference type="SAM" id="Phobius"/>
    </source>
</evidence>
<feature type="transmembrane region" description="Helical" evidence="6">
    <location>
        <begin position="280"/>
        <end position="304"/>
    </location>
</feature>
<comment type="caution">
    <text evidence="8">The sequence shown here is derived from an EMBL/GenBank/DDBJ whole genome shotgun (WGS) entry which is preliminary data.</text>
</comment>
<feature type="transmembrane region" description="Helical" evidence="6">
    <location>
        <begin position="227"/>
        <end position="246"/>
    </location>
</feature>
<feature type="transmembrane region" description="Helical" evidence="6">
    <location>
        <begin position="201"/>
        <end position="221"/>
    </location>
</feature>
<feature type="transmembrane region" description="Helical" evidence="6">
    <location>
        <begin position="68"/>
        <end position="87"/>
    </location>
</feature>
<feature type="transmembrane region" description="Helical" evidence="6">
    <location>
        <begin position="139"/>
        <end position="158"/>
    </location>
</feature>
<feature type="transmembrane region" description="Helical" evidence="6">
    <location>
        <begin position="417"/>
        <end position="439"/>
    </location>
</feature>
<dbReference type="InterPro" id="IPR011701">
    <property type="entry name" value="MFS"/>
</dbReference>
<dbReference type="PANTHER" id="PTHR23505:SF79">
    <property type="entry name" value="PROTEIN SPINSTER"/>
    <property type="match status" value="1"/>
</dbReference>
<evidence type="ECO:0000259" key="7">
    <source>
        <dbReference type="PROSITE" id="PS50850"/>
    </source>
</evidence>
<keyword evidence="4 6" id="KW-1133">Transmembrane helix</keyword>
<sequence>MRRSKSWAWLRIASQARSTFRYAQPEDRSGRALVAPRPPCDALEETTLYLHSVKDAPRAAASPSASCAYGWIVFALTFGLLLSDYMSRQVLNAVFPLLKASWGLSDTRLGALSSAVALMVGTLTFPLSVLADRWGRVRSVVLMGALWSLATLGCAVSRNYGDMLLARAFVGLGEAAYGSVGLAIVLSIFPPSMRATLTGAFMAGGAFGSVFGMSLGGIVAVHLGWRWSFGAMAAFGFALVVVYRVTVTEKRIGVSRWHDEGRTETPSGGRPSFRALLKSLFSTVSVVCAYLGSALQLFIMGAVLAWMPSFLNRYYGFAADKAGVVAAMFLMLGGTGMIVCGIVTDRVSRVFPIRKWVSAIAYSLSSFVLLAVGFHLHAGPAQLAVLGAGIFLVAGTSGPAGAMVARLTPEAIHASAFGTLTLVNNLIGLAPGPILTGVIADRIGLLGALQIIPFAALAATLAFVVGKQRYPRDLRHLATLEKAAARQ</sequence>
<evidence type="ECO:0000313" key="9">
    <source>
        <dbReference type="Proteomes" id="UP000256838"/>
    </source>
</evidence>
<dbReference type="InterPro" id="IPR020846">
    <property type="entry name" value="MFS_dom"/>
</dbReference>
<dbReference type="PANTHER" id="PTHR23505">
    <property type="entry name" value="SPINSTER"/>
    <property type="match status" value="1"/>
</dbReference>
<accession>A0A3D8JTJ0</accession>
<feature type="domain" description="Major facilitator superfamily (MFS) profile" evidence="7">
    <location>
        <begin position="72"/>
        <end position="470"/>
    </location>
</feature>
<dbReference type="GO" id="GO:0016020">
    <property type="term" value="C:membrane"/>
    <property type="evidence" value="ECO:0007669"/>
    <property type="project" value="UniProtKB-SubCell"/>
</dbReference>
<name>A0A3D8JTJ0_9BURK</name>
<feature type="transmembrane region" description="Helical" evidence="6">
    <location>
        <begin position="164"/>
        <end position="189"/>
    </location>
</feature>
<evidence type="ECO:0000256" key="2">
    <source>
        <dbReference type="ARBA" id="ARBA00022448"/>
    </source>
</evidence>
<protein>
    <submittedName>
        <fullName evidence="8">MFS transporter</fullName>
    </submittedName>
</protein>
<gene>
    <name evidence="8" type="ORF">DWV00_26940</name>
</gene>
<proteinExistence type="predicted"/>
<keyword evidence="5 6" id="KW-0472">Membrane</keyword>
<dbReference type="Proteomes" id="UP000256838">
    <property type="component" value="Unassembled WGS sequence"/>
</dbReference>
<dbReference type="PROSITE" id="PS50850">
    <property type="entry name" value="MFS"/>
    <property type="match status" value="1"/>
</dbReference>